<dbReference type="AlphaFoldDB" id="A0A853CG10"/>
<accession>A0A853CG10</accession>
<dbReference type="Proteomes" id="UP000541969">
    <property type="component" value="Unassembled WGS sequence"/>
</dbReference>
<evidence type="ECO:0000259" key="2">
    <source>
        <dbReference type="Pfam" id="PF01814"/>
    </source>
</evidence>
<protein>
    <recommendedName>
        <fullName evidence="2">Hemerythrin-like domain-containing protein</fullName>
    </recommendedName>
</protein>
<evidence type="ECO:0000256" key="1">
    <source>
        <dbReference type="SAM" id="MobiDB-lite"/>
    </source>
</evidence>
<feature type="region of interest" description="Disordered" evidence="1">
    <location>
        <begin position="1"/>
        <end position="23"/>
    </location>
</feature>
<sequence>MLDEATRPRAPRGPEEPVSAAGAQGQRTLLAIHGHLRAELDRVVTAVEAVAAGELPAGEARAVVHDSTMLRNYRLTGSFCAQYCRFVEGHHSIEDAYLFPSLEVGDPSLAPVLRRLSEEHEVIHAVLVRIDELLVAMVGSGSGAAAVGEQVRALRTALSSHLDYEEEELLGPIGRLQLLV</sequence>
<dbReference type="RefSeq" id="WP_179718108.1">
    <property type="nucleotide sequence ID" value="NZ_JACBZT010000001.1"/>
</dbReference>
<dbReference type="InterPro" id="IPR053206">
    <property type="entry name" value="Dimeric_xanthone_biosynth"/>
</dbReference>
<dbReference type="CDD" id="cd12108">
    <property type="entry name" value="Hr-like"/>
    <property type="match status" value="1"/>
</dbReference>
<keyword evidence="4" id="KW-1185">Reference proteome</keyword>
<dbReference type="Pfam" id="PF01814">
    <property type="entry name" value="Hemerythrin"/>
    <property type="match status" value="1"/>
</dbReference>
<dbReference type="EMBL" id="JACBZT010000001">
    <property type="protein sequence ID" value="NYJ06760.1"/>
    <property type="molecule type" value="Genomic_DNA"/>
</dbReference>
<feature type="domain" description="Hemerythrin-like" evidence="2">
    <location>
        <begin position="27"/>
        <end position="170"/>
    </location>
</feature>
<feature type="compositionally biased region" description="Basic and acidic residues" evidence="1">
    <location>
        <begin position="1"/>
        <end position="15"/>
    </location>
</feature>
<proteinExistence type="predicted"/>
<gene>
    <name evidence="3" type="ORF">GGQ55_003038</name>
</gene>
<organism evidence="3 4">
    <name type="scientific">Petropleomorpha daqingensis</name>
    <dbReference type="NCBI Taxonomy" id="2026353"/>
    <lineage>
        <taxon>Bacteria</taxon>
        <taxon>Bacillati</taxon>
        <taxon>Actinomycetota</taxon>
        <taxon>Actinomycetes</taxon>
        <taxon>Geodermatophilales</taxon>
        <taxon>Geodermatophilaceae</taxon>
        <taxon>Petropleomorpha</taxon>
    </lineage>
</organism>
<comment type="caution">
    <text evidence="3">The sequence shown here is derived from an EMBL/GenBank/DDBJ whole genome shotgun (WGS) entry which is preliminary data.</text>
</comment>
<dbReference type="InterPro" id="IPR012312">
    <property type="entry name" value="Hemerythrin-like"/>
</dbReference>
<name>A0A853CG10_9ACTN</name>
<evidence type="ECO:0000313" key="3">
    <source>
        <dbReference type="EMBL" id="NYJ06760.1"/>
    </source>
</evidence>
<dbReference type="Gene3D" id="1.20.120.520">
    <property type="entry name" value="nmb1532 protein domain like"/>
    <property type="match status" value="1"/>
</dbReference>
<dbReference type="PANTHER" id="PTHR38048:SF1">
    <property type="entry name" value="HEMERYTHRIN-LIKE DOMAIN-CONTAINING PROTEIN"/>
    <property type="match status" value="1"/>
</dbReference>
<reference evidence="3 4" key="1">
    <citation type="submission" date="2020-07" db="EMBL/GenBank/DDBJ databases">
        <title>Sequencing the genomes of 1000 actinobacteria strains.</title>
        <authorList>
            <person name="Klenk H.-P."/>
        </authorList>
    </citation>
    <scope>NUCLEOTIDE SEQUENCE [LARGE SCALE GENOMIC DNA]</scope>
    <source>
        <strain evidence="3 4">DSM 104001</strain>
    </source>
</reference>
<evidence type="ECO:0000313" key="4">
    <source>
        <dbReference type="Proteomes" id="UP000541969"/>
    </source>
</evidence>
<dbReference type="PANTHER" id="PTHR38048">
    <property type="entry name" value="EXPRESSED PROTEIN"/>
    <property type="match status" value="1"/>
</dbReference>